<protein>
    <submittedName>
        <fullName evidence="3">MJ0042-type zinc finger domain-containing protein</fullName>
    </submittedName>
</protein>
<feature type="compositionally biased region" description="Acidic residues" evidence="1">
    <location>
        <begin position="41"/>
        <end position="52"/>
    </location>
</feature>
<proteinExistence type="predicted"/>
<dbReference type="NCBIfam" id="TIGR02098">
    <property type="entry name" value="MJ0042_CXXC"/>
    <property type="match status" value="1"/>
</dbReference>
<feature type="compositionally biased region" description="Low complexity" evidence="1">
    <location>
        <begin position="71"/>
        <end position="93"/>
    </location>
</feature>
<dbReference type="InterPro" id="IPR011723">
    <property type="entry name" value="Znf/thioredoxin_put"/>
</dbReference>
<feature type="region of interest" description="Disordered" evidence="1">
    <location>
        <begin position="41"/>
        <end position="104"/>
    </location>
</feature>
<accession>A0ABW4K4Q4</accession>
<dbReference type="Pfam" id="PF13717">
    <property type="entry name" value="Zn_ribbon_4"/>
    <property type="match status" value="1"/>
</dbReference>
<sequence length="260" mass="27364">MLIVCPSCASSYRIEPDALGAGRTVRCARCRTEWFAASDVEDAEWSPAEEPESGAAQPPIQALDDDDVIDALDAAGPSGEADPAAGAAAPRPGGRTRKEKAPRLRRARSVSRLRRLRPAAVVAALGSAALVAGFAARADVVRHAPATGSLFALAGFPVNVRGLEISALTSVEEIEDGVPVLMVTGVVSNVTGDAIEPPRLRLAVLAGDDREIYAWTTVLGRSSLKGGEAAPFRSRLASPPAEGRRIQVRFLARRDLLQTK</sequence>
<name>A0ABW4K4Q4_9HYPH</name>
<feature type="domain" description="Zinc finger/thioredoxin putative" evidence="2">
    <location>
        <begin position="1"/>
        <end position="35"/>
    </location>
</feature>
<evidence type="ECO:0000313" key="3">
    <source>
        <dbReference type="EMBL" id="MFD1702408.1"/>
    </source>
</evidence>
<feature type="compositionally biased region" description="Basic residues" evidence="1">
    <location>
        <begin position="94"/>
        <end position="104"/>
    </location>
</feature>
<dbReference type="Proteomes" id="UP001597308">
    <property type="component" value="Unassembled WGS sequence"/>
</dbReference>
<keyword evidence="4" id="KW-1185">Reference proteome</keyword>
<reference evidence="4" key="1">
    <citation type="journal article" date="2019" name="Int. J. Syst. Evol. Microbiol.">
        <title>The Global Catalogue of Microorganisms (GCM) 10K type strain sequencing project: providing services to taxonomists for standard genome sequencing and annotation.</title>
        <authorList>
            <consortium name="The Broad Institute Genomics Platform"/>
            <consortium name="The Broad Institute Genome Sequencing Center for Infectious Disease"/>
            <person name="Wu L."/>
            <person name="Ma J."/>
        </authorList>
    </citation>
    <scope>NUCLEOTIDE SEQUENCE [LARGE SCALE GENOMIC DNA]</scope>
    <source>
        <strain evidence="4">KCTC 23707</strain>
    </source>
</reference>
<evidence type="ECO:0000313" key="4">
    <source>
        <dbReference type="Proteomes" id="UP001597308"/>
    </source>
</evidence>
<gene>
    <name evidence="3" type="ORF">ACFSCV_05250</name>
</gene>
<organism evidence="3 4">
    <name type="scientific">Methylopila henanensis</name>
    <dbReference type="NCBI Taxonomy" id="873516"/>
    <lineage>
        <taxon>Bacteria</taxon>
        <taxon>Pseudomonadati</taxon>
        <taxon>Pseudomonadota</taxon>
        <taxon>Alphaproteobacteria</taxon>
        <taxon>Hyphomicrobiales</taxon>
        <taxon>Methylopilaceae</taxon>
        <taxon>Methylopila</taxon>
    </lineage>
</organism>
<evidence type="ECO:0000259" key="2">
    <source>
        <dbReference type="Pfam" id="PF13717"/>
    </source>
</evidence>
<dbReference type="EMBL" id="JBHUER010000003">
    <property type="protein sequence ID" value="MFD1702408.1"/>
    <property type="molecule type" value="Genomic_DNA"/>
</dbReference>
<evidence type="ECO:0000256" key="1">
    <source>
        <dbReference type="SAM" id="MobiDB-lite"/>
    </source>
</evidence>
<comment type="caution">
    <text evidence="3">The sequence shown here is derived from an EMBL/GenBank/DDBJ whole genome shotgun (WGS) entry which is preliminary data.</text>
</comment>
<dbReference type="RefSeq" id="WP_378797689.1">
    <property type="nucleotide sequence ID" value="NZ_JBHUER010000003.1"/>
</dbReference>